<accession>A0ABU9Y4B8</accession>
<reference evidence="1 2" key="1">
    <citation type="submission" date="2024-05" db="EMBL/GenBank/DDBJ databases">
        <authorList>
            <person name="Liu Q."/>
            <person name="Xin Y.-H."/>
        </authorList>
    </citation>
    <scope>NUCLEOTIDE SEQUENCE [LARGE SCALE GENOMIC DNA]</scope>
    <source>
        <strain evidence="1 2">CGMCC 1.10181</strain>
    </source>
</reference>
<name>A0ABU9Y4B8_9SPHN</name>
<evidence type="ECO:0000313" key="2">
    <source>
        <dbReference type="Proteomes" id="UP001419910"/>
    </source>
</evidence>
<dbReference type="EMBL" id="JBDIME010000010">
    <property type="protein sequence ID" value="MEN2790632.1"/>
    <property type="molecule type" value="Genomic_DNA"/>
</dbReference>
<dbReference type="Proteomes" id="UP001419910">
    <property type="component" value="Unassembled WGS sequence"/>
</dbReference>
<organism evidence="1 2">
    <name type="scientific">Sphingomonas oligophenolica</name>
    <dbReference type="NCBI Taxonomy" id="301154"/>
    <lineage>
        <taxon>Bacteria</taxon>
        <taxon>Pseudomonadati</taxon>
        <taxon>Pseudomonadota</taxon>
        <taxon>Alphaproteobacteria</taxon>
        <taxon>Sphingomonadales</taxon>
        <taxon>Sphingomonadaceae</taxon>
        <taxon>Sphingomonas</taxon>
    </lineage>
</organism>
<proteinExistence type="predicted"/>
<keyword evidence="2" id="KW-1185">Reference proteome</keyword>
<gene>
    <name evidence="1" type="ORF">ABC974_13410</name>
</gene>
<evidence type="ECO:0000313" key="1">
    <source>
        <dbReference type="EMBL" id="MEN2790632.1"/>
    </source>
</evidence>
<comment type="caution">
    <text evidence="1">The sequence shown here is derived from an EMBL/GenBank/DDBJ whole genome shotgun (WGS) entry which is preliminary data.</text>
</comment>
<protein>
    <submittedName>
        <fullName evidence="1">Uncharacterized protein</fullName>
    </submittedName>
</protein>
<dbReference type="RefSeq" id="WP_343888377.1">
    <property type="nucleotide sequence ID" value="NZ_BAAAEH010000008.1"/>
</dbReference>
<sequence>MAKADRLARLDEHRLELEADYRTMLVAALRRTAGGRPGLFGHDQHRRAIAEAAPMILEITELGDEIDGMREQLSMAPFDLHREFLASRGPVKAHAVGEPKQAQAWLDRLEATGSTI</sequence>